<dbReference type="PROSITE" id="PS50089">
    <property type="entry name" value="ZF_RING_2"/>
    <property type="match status" value="1"/>
</dbReference>
<evidence type="ECO:0000313" key="9">
    <source>
        <dbReference type="Proteomes" id="UP000327013"/>
    </source>
</evidence>
<dbReference type="SUPFAM" id="SSF57850">
    <property type="entry name" value="RING/U-box"/>
    <property type="match status" value="1"/>
</dbReference>
<accession>A0A5N6RUB0</accession>
<dbReference type="InterPro" id="IPR013083">
    <property type="entry name" value="Znf_RING/FYVE/PHD"/>
</dbReference>
<reference evidence="8 9" key="1">
    <citation type="submission" date="2019-06" db="EMBL/GenBank/DDBJ databases">
        <title>A chromosomal-level reference genome of Carpinus fangiana (Coryloideae, Betulaceae).</title>
        <authorList>
            <person name="Yang X."/>
            <person name="Wang Z."/>
            <person name="Zhang L."/>
            <person name="Hao G."/>
            <person name="Liu J."/>
            <person name="Yang Y."/>
        </authorList>
    </citation>
    <scope>NUCLEOTIDE SEQUENCE [LARGE SCALE GENOMIC DNA]</scope>
    <source>
        <strain evidence="8">Cfa_2016G</strain>
        <tissue evidence="8">Leaf</tissue>
    </source>
</reference>
<dbReference type="PANTHER" id="PTHR15710:SF243">
    <property type="entry name" value="E3 UBIQUITIN-PROTEIN LIGASE PRAJA-2 ISOFORM X1"/>
    <property type="match status" value="1"/>
</dbReference>
<dbReference type="GO" id="GO:0005737">
    <property type="term" value="C:cytoplasm"/>
    <property type="evidence" value="ECO:0007669"/>
    <property type="project" value="TreeGrafter"/>
</dbReference>
<evidence type="ECO:0000259" key="7">
    <source>
        <dbReference type="PROSITE" id="PS50089"/>
    </source>
</evidence>
<organism evidence="8 9">
    <name type="scientific">Carpinus fangiana</name>
    <dbReference type="NCBI Taxonomy" id="176857"/>
    <lineage>
        <taxon>Eukaryota</taxon>
        <taxon>Viridiplantae</taxon>
        <taxon>Streptophyta</taxon>
        <taxon>Embryophyta</taxon>
        <taxon>Tracheophyta</taxon>
        <taxon>Spermatophyta</taxon>
        <taxon>Magnoliopsida</taxon>
        <taxon>eudicotyledons</taxon>
        <taxon>Gunneridae</taxon>
        <taxon>Pentapetalae</taxon>
        <taxon>rosids</taxon>
        <taxon>fabids</taxon>
        <taxon>Fagales</taxon>
        <taxon>Betulaceae</taxon>
        <taxon>Carpinus</taxon>
    </lineage>
</organism>
<evidence type="ECO:0000256" key="3">
    <source>
        <dbReference type="ARBA" id="ARBA00022723"/>
    </source>
</evidence>
<dbReference type="EC" id="2.3.2.27" evidence="2"/>
<dbReference type="SMART" id="SM00184">
    <property type="entry name" value="RING"/>
    <property type="match status" value="1"/>
</dbReference>
<name>A0A5N6RUB0_9ROSI</name>
<dbReference type="OrthoDB" id="986159at2759"/>
<keyword evidence="5" id="KW-0862">Zinc</keyword>
<sequence>MVTVKEEGQVERLQVFNWNQRLRKFGGEPSDLSDTQGLFFFLITENFTIRIPGEEGVVYASQRRTNKVVPFEHQQLLSRDSTELVSRGAVSNTKQFLSETVQPLGAEISDWLVLRYRFSPDRLHRPVSPRIVIVVEVSLSKSAEYCSREEMVRKGGNLFPPRKPRPSRDVDWQSEPYDIELAQNDPSLFYTREIEFFVSELTYLLKVRPEFPTLPITDIDDPLGFVQVPAEFALELETFEFEEAHDGTCAICLERLSSTSKATELARTLCSHFFHMRCITRWLHKKPSCPMCRFELF</sequence>
<dbReference type="EMBL" id="CM017328">
    <property type="protein sequence ID" value="KAE8126046.1"/>
    <property type="molecule type" value="Genomic_DNA"/>
</dbReference>
<dbReference type="GO" id="GO:0061630">
    <property type="term" value="F:ubiquitin protein ligase activity"/>
    <property type="evidence" value="ECO:0007669"/>
    <property type="project" value="UniProtKB-EC"/>
</dbReference>
<evidence type="ECO:0000256" key="4">
    <source>
        <dbReference type="ARBA" id="ARBA00022771"/>
    </source>
</evidence>
<dbReference type="PANTHER" id="PTHR15710">
    <property type="entry name" value="E3 UBIQUITIN-PROTEIN LIGASE PRAJA"/>
    <property type="match status" value="1"/>
</dbReference>
<gene>
    <name evidence="8" type="ORF">FH972_020799</name>
</gene>
<evidence type="ECO:0000256" key="1">
    <source>
        <dbReference type="ARBA" id="ARBA00000900"/>
    </source>
</evidence>
<evidence type="ECO:0000313" key="8">
    <source>
        <dbReference type="EMBL" id="KAE8126046.1"/>
    </source>
</evidence>
<dbReference type="Gene3D" id="3.30.40.10">
    <property type="entry name" value="Zinc/RING finger domain, C3HC4 (zinc finger)"/>
    <property type="match status" value="1"/>
</dbReference>
<evidence type="ECO:0000256" key="5">
    <source>
        <dbReference type="ARBA" id="ARBA00022833"/>
    </source>
</evidence>
<dbReference type="CDD" id="cd16454">
    <property type="entry name" value="RING-H2_PA-TM-RING"/>
    <property type="match status" value="1"/>
</dbReference>
<feature type="domain" description="RING-type" evidence="7">
    <location>
        <begin position="249"/>
        <end position="293"/>
    </location>
</feature>
<evidence type="ECO:0000256" key="2">
    <source>
        <dbReference type="ARBA" id="ARBA00012483"/>
    </source>
</evidence>
<dbReference type="AlphaFoldDB" id="A0A5N6RUB0"/>
<dbReference type="GO" id="GO:0016567">
    <property type="term" value="P:protein ubiquitination"/>
    <property type="evidence" value="ECO:0007669"/>
    <property type="project" value="TreeGrafter"/>
</dbReference>
<dbReference type="Proteomes" id="UP000327013">
    <property type="component" value="Chromosome 8"/>
</dbReference>
<proteinExistence type="predicted"/>
<dbReference type="Pfam" id="PF13639">
    <property type="entry name" value="zf-RING_2"/>
    <property type="match status" value="1"/>
</dbReference>
<keyword evidence="3" id="KW-0479">Metal-binding</keyword>
<keyword evidence="4 6" id="KW-0863">Zinc-finger</keyword>
<evidence type="ECO:0000256" key="6">
    <source>
        <dbReference type="PROSITE-ProRule" id="PRU00175"/>
    </source>
</evidence>
<keyword evidence="9" id="KW-1185">Reference proteome</keyword>
<dbReference type="InterPro" id="IPR001841">
    <property type="entry name" value="Znf_RING"/>
</dbReference>
<comment type="catalytic activity">
    <reaction evidence="1">
        <text>S-ubiquitinyl-[E2 ubiquitin-conjugating enzyme]-L-cysteine + [acceptor protein]-L-lysine = [E2 ubiquitin-conjugating enzyme]-L-cysteine + N(6)-ubiquitinyl-[acceptor protein]-L-lysine.</text>
        <dbReference type="EC" id="2.3.2.27"/>
    </reaction>
</comment>
<dbReference type="GO" id="GO:0008270">
    <property type="term" value="F:zinc ion binding"/>
    <property type="evidence" value="ECO:0007669"/>
    <property type="project" value="UniProtKB-KW"/>
</dbReference>
<protein>
    <recommendedName>
        <fullName evidence="2">RING-type E3 ubiquitin transferase</fullName>
        <ecNumber evidence="2">2.3.2.27</ecNumber>
    </recommendedName>
</protein>